<proteinExistence type="predicted"/>
<dbReference type="AlphaFoldDB" id="A0A2I1HGY0"/>
<evidence type="ECO:0000313" key="1">
    <source>
        <dbReference type="EMBL" id="PKY58143.1"/>
    </source>
</evidence>
<keyword evidence="2" id="KW-1185">Reference proteome</keyword>
<dbReference type="Proteomes" id="UP000234323">
    <property type="component" value="Unassembled WGS sequence"/>
</dbReference>
<reference evidence="1 2" key="1">
    <citation type="submission" date="2015-10" db="EMBL/GenBank/DDBJ databases">
        <title>Genome analyses suggest a sexual origin of heterokaryosis in a supposedly ancient asexual fungus.</title>
        <authorList>
            <person name="Ropars J."/>
            <person name="Sedzielewska K."/>
            <person name="Noel J."/>
            <person name="Charron P."/>
            <person name="Farinelli L."/>
            <person name="Marton T."/>
            <person name="Kruger M."/>
            <person name="Pelin A."/>
            <person name="Brachmann A."/>
            <person name="Corradi N."/>
        </authorList>
    </citation>
    <scope>NUCLEOTIDE SEQUENCE [LARGE SCALE GENOMIC DNA]</scope>
    <source>
        <strain evidence="1 2">A4</strain>
    </source>
</reference>
<accession>A0A2I1HGY0</accession>
<evidence type="ECO:0000313" key="2">
    <source>
        <dbReference type="Proteomes" id="UP000234323"/>
    </source>
</evidence>
<comment type="caution">
    <text evidence="1">The sequence shown here is derived from an EMBL/GenBank/DDBJ whole genome shotgun (WGS) entry which is preliminary data.</text>
</comment>
<name>A0A2I1HGY0_9GLOM</name>
<dbReference type="EMBL" id="LLXI01002868">
    <property type="protein sequence ID" value="PKY58143.1"/>
    <property type="molecule type" value="Genomic_DNA"/>
</dbReference>
<protein>
    <submittedName>
        <fullName evidence="1">Uncharacterized protein</fullName>
    </submittedName>
</protein>
<sequence length="107" mass="12572">MTVLTFKKAQYREGLLIYDKQDKTFYIFDKKTNEKFDTFTSWIKFLKIKKIFSGECSAFATIFFEPNSSDSNLALLLRTRQTPYWKNNKSANIAEVTLLIKSFKTSK</sequence>
<organism evidence="1 2">
    <name type="scientific">Rhizophagus irregularis</name>
    <dbReference type="NCBI Taxonomy" id="588596"/>
    <lineage>
        <taxon>Eukaryota</taxon>
        <taxon>Fungi</taxon>
        <taxon>Fungi incertae sedis</taxon>
        <taxon>Mucoromycota</taxon>
        <taxon>Glomeromycotina</taxon>
        <taxon>Glomeromycetes</taxon>
        <taxon>Glomerales</taxon>
        <taxon>Glomeraceae</taxon>
        <taxon>Rhizophagus</taxon>
    </lineage>
</organism>
<gene>
    <name evidence="1" type="ORF">RhiirA4_479805</name>
</gene>